<evidence type="ECO:0000313" key="2">
    <source>
        <dbReference type="EMBL" id="HGW29905.1"/>
    </source>
</evidence>
<dbReference type="AlphaFoldDB" id="A0A7C4TQ63"/>
<name>A0A7C4TQ63_UNCKA</name>
<reference evidence="2" key="1">
    <citation type="journal article" date="2020" name="mSystems">
        <title>Genome- and Community-Level Interaction Insights into Carbon Utilization and Element Cycling Functions of Hydrothermarchaeota in Hydrothermal Sediment.</title>
        <authorList>
            <person name="Zhou Z."/>
            <person name="Liu Y."/>
            <person name="Xu W."/>
            <person name="Pan J."/>
            <person name="Luo Z.H."/>
            <person name="Li M."/>
        </authorList>
    </citation>
    <scope>NUCLEOTIDE SEQUENCE [LARGE SCALE GENOMIC DNA]</scope>
    <source>
        <strain evidence="2">SpSt-417</strain>
    </source>
</reference>
<gene>
    <name evidence="2" type="ORF">ENR63_03225</name>
</gene>
<keyword evidence="1" id="KW-0472">Membrane</keyword>
<organism evidence="2">
    <name type="scientific">candidate division WWE3 bacterium</name>
    <dbReference type="NCBI Taxonomy" id="2053526"/>
    <lineage>
        <taxon>Bacteria</taxon>
        <taxon>Katanobacteria</taxon>
    </lineage>
</organism>
<keyword evidence="1" id="KW-1133">Transmembrane helix</keyword>
<evidence type="ECO:0000256" key="1">
    <source>
        <dbReference type="SAM" id="Phobius"/>
    </source>
</evidence>
<dbReference type="EMBL" id="DSRT01000174">
    <property type="protein sequence ID" value="HGW29905.1"/>
    <property type="molecule type" value="Genomic_DNA"/>
</dbReference>
<feature type="transmembrane region" description="Helical" evidence="1">
    <location>
        <begin position="127"/>
        <end position="143"/>
    </location>
</feature>
<sequence length="144" mass="16821">MYLVDIKKLYFYGVSFVSLLALCFSLLGGLSNLARYYWFETGPLVSYQPPFISTWVPWNSLMTNSYVNPGDPYTIRMEEESLEEATVFNNYSDLDPSIKEAINSWVDSYTSWKNEQVNLRKSVLDNIITNLSAFVIFFLYFYFI</sequence>
<comment type="caution">
    <text evidence="2">The sequence shown here is derived from an EMBL/GenBank/DDBJ whole genome shotgun (WGS) entry which is preliminary data.</text>
</comment>
<proteinExistence type="predicted"/>
<accession>A0A7C4TQ63</accession>
<feature type="transmembrane region" description="Helical" evidence="1">
    <location>
        <begin position="9"/>
        <end position="30"/>
    </location>
</feature>
<protein>
    <submittedName>
        <fullName evidence="2">Uncharacterized protein</fullName>
    </submittedName>
</protein>
<keyword evidence="1" id="KW-0812">Transmembrane</keyword>